<feature type="domain" description="RNA polymerase sigma-70 region 2" evidence="5">
    <location>
        <begin position="17"/>
        <end position="82"/>
    </location>
</feature>
<dbReference type="GO" id="GO:0006352">
    <property type="term" value="P:DNA-templated transcription initiation"/>
    <property type="evidence" value="ECO:0007669"/>
    <property type="project" value="InterPro"/>
</dbReference>
<keyword evidence="4" id="KW-0804">Transcription</keyword>
<evidence type="ECO:0000256" key="2">
    <source>
        <dbReference type="ARBA" id="ARBA00023015"/>
    </source>
</evidence>
<dbReference type="PANTHER" id="PTHR43133">
    <property type="entry name" value="RNA POLYMERASE ECF-TYPE SIGMA FACTO"/>
    <property type="match status" value="1"/>
</dbReference>
<keyword evidence="3" id="KW-0731">Sigma factor</keyword>
<dbReference type="STRING" id="475255.SAMN04488101_104228"/>
<dbReference type="EMBL" id="FWYB01000004">
    <property type="protein sequence ID" value="SMC87488.1"/>
    <property type="molecule type" value="Genomic_DNA"/>
</dbReference>
<feature type="domain" description="RNA polymerase sigma factor 70 region 4 type 2" evidence="6">
    <location>
        <begin position="116"/>
        <end position="167"/>
    </location>
</feature>
<organism evidence="7 8">
    <name type="scientific">Pedobacter nyackensis</name>
    <dbReference type="NCBI Taxonomy" id="475255"/>
    <lineage>
        <taxon>Bacteria</taxon>
        <taxon>Pseudomonadati</taxon>
        <taxon>Bacteroidota</taxon>
        <taxon>Sphingobacteriia</taxon>
        <taxon>Sphingobacteriales</taxon>
        <taxon>Sphingobacteriaceae</taxon>
        <taxon>Pedobacter</taxon>
    </lineage>
</organism>
<dbReference type="OrthoDB" id="9772248at2"/>
<evidence type="ECO:0000256" key="4">
    <source>
        <dbReference type="ARBA" id="ARBA00023163"/>
    </source>
</evidence>
<evidence type="ECO:0000256" key="3">
    <source>
        <dbReference type="ARBA" id="ARBA00023082"/>
    </source>
</evidence>
<dbReference type="NCBIfam" id="TIGR02985">
    <property type="entry name" value="Sig70_bacteroi1"/>
    <property type="match status" value="1"/>
</dbReference>
<evidence type="ECO:0000259" key="6">
    <source>
        <dbReference type="Pfam" id="PF08281"/>
    </source>
</evidence>
<dbReference type="InterPro" id="IPR039425">
    <property type="entry name" value="RNA_pol_sigma-70-like"/>
</dbReference>
<dbReference type="Pfam" id="PF08281">
    <property type="entry name" value="Sigma70_r4_2"/>
    <property type="match status" value="1"/>
</dbReference>
<keyword evidence="2" id="KW-0805">Transcription regulation</keyword>
<name>A0A1W2CS33_9SPHI</name>
<dbReference type="Gene3D" id="1.10.1740.10">
    <property type="match status" value="1"/>
</dbReference>
<dbReference type="InterPro" id="IPR014284">
    <property type="entry name" value="RNA_pol_sigma-70_dom"/>
</dbReference>
<dbReference type="RefSeq" id="WP_084289335.1">
    <property type="nucleotide sequence ID" value="NZ_FWYB01000004.1"/>
</dbReference>
<dbReference type="InterPro" id="IPR036388">
    <property type="entry name" value="WH-like_DNA-bd_sf"/>
</dbReference>
<evidence type="ECO:0000313" key="7">
    <source>
        <dbReference type="EMBL" id="SMC87488.1"/>
    </source>
</evidence>
<protein>
    <submittedName>
        <fullName evidence="7">RNA polymerase sigma-70 factor, ECF subfamily</fullName>
    </submittedName>
</protein>
<dbReference type="NCBIfam" id="TIGR02937">
    <property type="entry name" value="sigma70-ECF"/>
    <property type="match status" value="1"/>
</dbReference>
<dbReference type="InterPro" id="IPR013249">
    <property type="entry name" value="RNA_pol_sigma70_r4_t2"/>
</dbReference>
<dbReference type="GO" id="GO:0016987">
    <property type="term" value="F:sigma factor activity"/>
    <property type="evidence" value="ECO:0007669"/>
    <property type="project" value="UniProtKB-KW"/>
</dbReference>
<gene>
    <name evidence="7" type="ORF">SAMN04488101_104228</name>
</gene>
<accession>A0A1W2CS33</accession>
<sequence>MGEPDQPFLSITDFELLFQKHYKFLCLVGNQVIGDLDVSKDLVQEFYIDFWRRRETLQLSGTFQSYATRAVKNLCISYLRKLEATEAKKNQFNVEESFDPQVDAELQFDREKLDVELRAAIDKLPKACRNIFMLHNFEGLSYAQIAERNQISINTVKTQIKRAYAFLRNELPKQPLVFIYFMFLYSRYL</sequence>
<evidence type="ECO:0000256" key="1">
    <source>
        <dbReference type="ARBA" id="ARBA00010641"/>
    </source>
</evidence>
<dbReference type="PANTHER" id="PTHR43133:SF46">
    <property type="entry name" value="RNA POLYMERASE SIGMA-70 FACTOR ECF SUBFAMILY"/>
    <property type="match status" value="1"/>
</dbReference>
<evidence type="ECO:0000313" key="8">
    <source>
        <dbReference type="Proteomes" id="UP000192678"/>
    </source>
</evidence>
<dbReference type="Gene3D" id="1.10.10.10">
    <property type="entry name" value="Winged helix-like DNA-binding domain superfamily/Winged helix DNA-binding domain"/>
    <property type="match status" value="1"/>
</dbReference>
<dbReference type="InterPro" id="IPR013324">
    <property type="entry name" value="RNA_pol_sigma_r3/r4-like"/>
</dbReference>
<dbReference type="Pfam" id="PF04542">
    <property type="entry name" value="Sigma70_r2"/>
    <property type="match status" value="1"/>
</dbReference>
<dbReference type="InterPro" id="IPR013325">
    <property type="entry name" value="RNA_pol_sigma_r2"/>
</dbReference>
<keyword evidence="8" id="KW-1185">Reference proteome</keyword>
<comment type="similarity">
    <text evidence="1">Belongs to the sigma-70 factor family. ECF subfamily.</text>
</comment>
<proteinExistence type="inferred from homology"/>
<dbReference type="InterPro" id="IPR007627">
    <property type="entry name" value="RNA_pol_sigma70_r2"/>
</dbReference>
<dbReference type="SUPFAM" id="SSF88659">
    <property type="entry name" value="Sigma3 and sigma4 domains of RNA polymerase sigma factors"/>
    <property type="match status" value="1"/>
</dbReference>
<dbReference type="GO" id="GO:0003677">
    <property type="term" value="F:DNA binding"/>
    <property type="evidence" value="ECO:0007669"/>
    <property type="project" value="InterPro"/>
</dbReference>
<dbReference type="InterPro" id="IPR014327">
    <property type="entry name" value="RNA_pol_sigma70_bacteroid"/>
</dbReference>
<dbReference type="Proteomes" id="UP000192678">
    <property type="component" value="Unassembled WGS sequence"/>
</dbReference>
<reference evidence="7 8" key="1">
    <citation type="submission" date="2017-04" db="EMBL/GenBank/DDBJ databases">
        <authorList>
            <person name="Afonso C.L."/>
            <person name="Miller P.J."/>
            <person name="Scott M.A."/>
            <person name="Spackman E."/>
            <person name="Goraichik I."/>
            <person name="Dimitrov K.M."/>
            <person name="Suarez D.L."/>
            <person name="Swayne D.E."/>
        </authorList>
    </citation>
    <scope>NUCLEOTIDE SEQUENCE [LARGE SCALE GENOMIC DNA]</scope>
    <source>
        <strain evidence="7 8">DSM 19625</strain>
    </source>
</reference>
<dbReference type="AlphaFoldDB" id="A0A1W2CS33"/>
<dbReference type="CDD" id="cd06171">
    <property type="entry name" value="Sigma70_r4"/>
    <property type="match status" value="1"/>
</dbReference>
<dbReference type="SUPFAM" id="SSF88946">
    <property type="entry name" value="Sigma2 domain of RNA polymerase sigma factors"/>
    <property type="match status" value="1"/>
</dbReference>
<evidence type="ECO:0000259" key="5">
    <source>
        <dbReference type="Pfam" id="PF04542"/>
    </source>
</evidence>